<dbReference type="CDD" id="cd09276">
    <property type="entry name" value="Rnase_HI_RT_non_LTR"/>
    <property type="match status" value="1"/>
</dbReference>
<dbReference type="CDD" id="cd01650">
    <property type="entry name" value="RT_nLTR_like"/>
    <property type="match status" value="1"/>
</dbReference>
<gene>
    <name evidence="3" type="ORF">HPB51_026825</name>
</gene>
<dbReference type="EMBL" id="JABSTU010001781">
    <property type="protein sequence ID" value="KAH7985450.1"/>
    <property type="molecule type" value="Genomic_DNA"/>
</dbReference>
<reference evidence="3" key="1">
    <citation type="journal article" date="2020" name="Cell">
        <title>Large-Scale Comparative Analyses of Tick Genomes Elucidate Their Genetic Diversity and Vector Capacities.</title>
        <authorList>
            <consortium name="Tick Genome and Microbiome Consortium (TIGMIC)"/>
            <person name="Jia N."/>
            <person name="Wang J."/>
            <person name="Shi W."/>
            <person name="Du L."/>
            <person name="Sun Y."/>
            <person name="Zhan W."/>
            <person name="Jiang J.F."/>
            <person name="Wang Q."/>
            <person name="Zhang B."/>
            <person name="Ji P."/>
            <person name="Bell-Sakyi L."/>
            <person name="Cui X.M."/>
            <person name="Yuan T.T."/>
            <person name="Jiang B.G."/>
            <person name="Yang W.F."/>
            <person name="Lam T.T."/>
            <person name="Chang Q.C."/>
            <person name="Ding S.J."/>
            <person name="Wang X.J."/>
            <person name="Zhu J.G."/>
            <person name="Ruan X.D."/>
            <person name="Zhao L."/>
            <person name="Wei J.T."/>
            <person name="Ye R.Z."/>
            <person name="Que T.C."/>
            <person name="Du C.H."/>
            <person name="Zhou Y.H."/>
            <person name="Cheng J.X."/>
            <person name="Dai P.F."/>
            <person name="Guo W.B."/>
            <person name="Han X.H."/>
            <person name="Huang E.J."/>
            <person name="Li L.F."/>
            <person name="Wei W."/>
            <person name="Gao Y.C."/>
            <person name="Liu J.Z."/>
            <person name="Shao H.Z."/>
            <person name="Wang X."/>
            <person name="Wang C.C."/>
            <person name="Yang T.C."/>
            <person name="Huo Q.B."/>
            <person name="Li W."/>
            <person name="Chen H.Y."/>
            <person name="Chen S.E."/>
            <person name="Zhou L.G."/>
            <person name="Ni X.B."/>
            <person name="Tian J.H."/>
            <person name="Sheng Y."/>
            <person name="Liu T."/>
            <person name="Pan Y.S."/>
            <person name="Xia L.Y."/>
            <person name="Li J."/>
            <person name="Zhao F."/>
            <person name="Cao W.C."/>
        </authorList>
    </citation>
    <scope>NUCLEOTIDE SEQUENCE</scope>
    <source>
        <strain evidence="3">Rmic-2018</strain>
    </source>
</reference>
<dbReference type="GO" id="GO:0003676">
    <property type="term" value="F:nucleic acid binding"/>
    <property type="evidence" value="ECO:0007669"/>
    <property type="project" value="InterPro"/>
</dbReference>
<dbReference type="PANTHER" id="PTHR19446">
    <property type="entry name" value="REVERSE TRANSCRIPTASES"/>
    <property type="match status" value="1"/>
</dbReference>
<dbReference type="VEuPathDB" id="VectorBase:LOC119168736"/>
<dbReference type="Pfam" id="PF00078">
    <property type="entry name" value="RVT_1"/>
    <property type="match status" value="1"/>
</dbReference>
<dbReference type="InterPro" id="IPR036397">
    <property type="entry name" value="RNaseH_sf"/>
</dbReference>
<dbReference type="Pfam" id="PF14529">
    <property type="entry name" value="Exo_endo_phos_2"/>
    <property type="match status" value="1"/>
</dbReference>
<dbReference type="Proteomes" id="UP000821866">
    <property type="component" value="Unassembled WGS sequence"/>
</dbReference>
<dbReference type="PROSITE" id="PS50878">
    <property type="entry name" value="RT_POL"/>
    <property type="match status" value="1"/>
</dbReference>
<evidence type="ECO:0000259" key="2">
    <source>
        <dbReference type="PROSITE" id="PS50879"/>
    </source>
</evidence>
<name>A0A9J6D270_RHIMP</name>
<accession>A0A9J6D270</accession>
<dbReference type="SUPFAM" id="SSF56219">
    <property type="entry name" value="DNase I-like"/>
    <property type="match status" value="1"/>
</dbReference>
<dbReference type="Gene3D" id="3.30.420.10">
    <property type="entry name" value="Ribonuclease H-like superfamily/Ribonuclease H"/>
    <property type="match status" value="1"/>
</dbReference>
<comment type="caution">
    <text evidence="3">The sequence shown here is derived from an EMBL/GenBank/DDBJ whole genome shotgun (WGS) entry which is preliminary data.</text>
</comment>
<feature type="domain" description="RNase H type-1" evidence="2">
    <location>
        <begin position="877"/>
        <end position="1009"/>
    </location>
</feature>
<dbReference type="SUPFAM" id="SSF53098">
    <property type="entry name" value="Ribonuclease H-like"/>
    <property type="match status" value="1"/>
</dbReference>
<dbReference type="AlphaFoldDB" id="A0A9J6D270"/>
<keyword evidence="4" id="KW-1185">Reference proteome</keyword>
<proteinExistence type="predicted"/>
<dbReference type="GO" id="GO:0071897">
    <property type="term" value="P:DNA biosynthetic process"/>
    <property type="evidence" value="ECO:0007669"/>
    <property type="project" value="UniProtKB-ARBA"/>
</dbReference>
<dbReference type="VEuPathDB" id="VectorBase:LOC119169725"/>
<dbReference type="PROSITE" id="PS50879">
    <property type="entry name" value="RNASE_H_1"/>
    <property type="match status" value="1"/>
</dbReference>
<dbReference type="InterPro" id="IPR000477">
    <property type="entry name" value="RT_dom"/>
</dbReference>
<dbReference type="Gene3D" id="3.60.10.10">
    <property type="entry name" value="Endonuclease/exonuclease/phosphatase"/>
    <property type="match status" value="1"/>
</dbReference>
<evidence type="ECO:0000313" key="4">
    <source>
        <dbReference type="Proteomes" id="UP000821866"/>
    </source>
</evidence>
<sequence>MPNLPAGFTAFACEEDPVAIVLVRRPPFDLCPVMLSTYVVGLYGQYRDSHFTIVSVHAPPHKPMDTTLRMVQEVVSQSRSPHVIVAGDFNAKHRAWGPRVGDDRGAQVMEFAAAAGLVVMNDPQSEPTYETAYAASWIDLTLATPSVLMAGYTWTVRSDATYSEHKNIEVRIGSDERVARKRLTRYAQQELLRSLEREPWFAKIICSQPRSPEALDFILGAFYEIFNKHLRRQLRPVKSNARGNSWWTPALALERKKVNAMRRRFQRAKSDDIRALLKMDYSRALARFRLWVAEAKAQYERECHNACSRGNVFSTSYREAFGRNRPPRFLPPLKQADGSMTETHLYSAALLLETHIAVDDPSKDLPEHAEARQMAARPYNLTEVDAPFTEAEVREVIGAMPPRSSPGPDAITPLLVKGLFKLHARFVMFVLNAALTLGYFPRCWRRGRIIFIPKPGRPPELTTSYRPICVNSVLGKILERLLKVRLYHFLSKHGHIHDLQSGFIHGRSAVMALVHLKETLSQLRVSKTPAVLMSIDFQGAFDSVWHPRVLAFFRERRVPANLYHMLRTFLQQRSVVFRSNAGELVAYPSLGSPQGSAISPLLWNVVIHDLLCLPLPTGITIQAYADDTIVVIPAESRERLGEVGSTVLKNIVKWTVGARVTLSTEKTNCVLFSNGHRGMEKWRPCIRLNPTDKKLTYKDSLRILGVVFDTRLSFFKHAEYLKEKTELLVAKIVVLSGMQGGLLRPEQKVTLYKNVILPAIMYGSPVWWDAICPDCRLKSRVTCLQRTVLLNLLGAFKTTRTTALQVLMRAPPIALELERANAEFELLIARKRIRYGQLSVRPDRLLPTLDVWQEHPAARCAFRFCRLTRDEARRMARLPGLHIYTDGSYTDHLAGAAFVVLGPSERIGAVGRYRVENATSAYCTEVIALIEALIYIKNKCSAATVRLYTDSLSLLQATSEYKTTDPRVRDVKALLKEISARTKITLYYVPGHCGLFGNELADFLAPRAA</sequence>
<evidence type="ECO:0008006" key="5">
    <source>
        <dbReference type="Google" id="ProtNLM"/>
    </source>
</evidence>
<dbReference type="Pfam" id="PF00075">
    <property type="entry name" value="RNase_H"/>
    <property type="match status" value="1"/>
</dbReference>
<dbReference type="GO" id="GO:0042575">
    <property type="term" value="C:DNA polymerase complex"/>
    <property type="evidence" value="ECO:0007669"/>
    <property type="project" value="UniProtKB-ARBA"/>
</dbReference>
<evidence type="ECO:0000313" key="3">
    <source>
        <dbReference type="EMBL" id="KAH7985450.1"/>
    </source>
</evidence>
<feature type="domain" description="Reverse transcriptase" evidence="1">
    <location>
        <begin position="433"/>
        <end position="708"/>
    </location>
</feature>
<dbReference type="InterPro" id="IPR012337">
    <property type="entry name" value="RNaseH-like_sf"/>
</dbReference>
<organism evidence="3 4">
    <name type="scientific">Rhipicephalus microplus</name>
    <name type="common">Cattle tick</name>
    <name type="synonym">Boophilus microplus</name>
    <dbReference type="NCBI Taxonomy" id="6941"/>
    <lineage>
        <taxon>Eukaryota</taxon>
        <taxon>Metazoa</taxon>
        <taxon>Ecdysozoa</taxon>
        <taxon>Arthropoda</taxon>
        <taxon>Chelicerata</taxon>
        <taxon>Arachnida</taxon>
        <taxon>Acari</taxon>
        <taxon>Parasitiformes</taxon>
        <taxon>Ixodida</taxon>
        <taxon>Ixodoidea</taxon>
        <taxon>Ixodidae</taxon>
        <taxon>Rhipicephalinae</taxon>
        <taxon>Rhipicephalus</taxon>
        <taxon>Boophilus</taxon>
    </lineage>
</organism>
<dbReference type="GO" id="GO:0004523">
    <property type="term" value="F:RNA-DNA hybrid ribonuclease activity"/>
    <property type="evidence" value="ECO:0007669"/>
    <property type="project" value="InterPro"/>
</dbReference>
<dbReference type="SUPFAM" id="SSF56672">
    <property type="entry name" value="DNA/RNA polymerases"/>
    <property type="match status" value="1"/>
</dbReference>
<dbReference type="InterPro" id="IPR002156">
    <property type="entry name" value="RNaseH_domain"/>
</dbReference>
<dbReference type="InterPro" id="IPR005135">
    <property type="entry name" value="Endo/exonuclease/phosphatase"/>
</dbReference>
<evidence type="ECO:0000259" key="1">
    <source>
        <dbReference type="PROSITE" id="PS50878"/>
    </source>
</evidence>
<reference evidence="3" key="2">
    <citation type="submission" date="2021-09" db="EMBL/GenBank/DDBJ databases">
        <authorList>
            <person name="Jia N."/>
            <person name="Wang J."/>
            <person name="Shi W."/>
            <person name="Du L."/>
            <person name="Sun Y."/>
            <person name="Zhan W."/>
            <person name="Jiang J."/>
            <person name="Wang Q."/>
            <person name="Zhang B."/>
            <person name="Ji P."/>
            <person name="Sakyi L.B."/>
            <person name="Cui X."/>
            <person name="Yuan T."/>
            <person name="Jiang B."/>
            <person name="Yang W."/>
            <person name="Lam T.T.-Y."/>
            <person name="Chang Q."/>
            <person name="Ding S."/>
            <person name="Wang X."/>
            <person name="Zhu J."/>
            <person name="Ruan X."/>
            <person name="Zhao L."/>
            <person name="Wei J."/>
            <person name="Que T."/>
            <person name="Du C."/>
            <person name="Cheng J."/>
            <person name="Dai P."/>
            <person name="Han X."/>
            <person name="Huang E."/>
            <person name="Gao Y."/>
            <person name="Liu J."/>
            <person name="Shao H."/>
            <person name="Ye R."/>
            <person name="Li L."/>
            <person name="Wei W."/>
            <person name="Wang X."/>
            <person name="Wang C."/>
            <person name="Huo Q."/>
            <person name="Li W."/>
            <person name="Guo W."/>
            <person name="Chen H."/>
            <person name="Chen S."/>
            <person name="Zhou L."/>
            <person name="Zhou L."/>
            <person name="Ni X."/>
            <person name="Tian J."/>
            <person name="Zhou Y."/>
            <person name="Sheng Y."/>
            <person name="Liu T."/>
            <person name="Pan Y."/>
            <person name="Xia L."/>
            <person name="Li J."/>
            <person name="Zhao F."/>
            <person name="Cao W."/>
        </authorList>
    </citation>
    <scope>NUCLEOTIDE SEQUENCE</scope>
    <source>
        <strain evidence="3">Rmic-2018</strain>
        <tissue evidence="3">Larvae</tissue>
    </source>
</reference>
<dbReference type="InterPro" id="IPR043502">
    <property type="entry name" value="DNA/RNA_pol_sf"/>
</dbReference>
<protein>
    <recommendedName>
        <fullName evidence="5">Tick transposon</fullName>
    </recommendedName>
</protein>
<dbReference type="InterPro" id="IPR036691">
    <property type="entry name" value="Endo/exonu/phosph_ase_sf"/>
</dbReference>